<reference evidence="4 5" key="1">
    <citation type="submission" date="2018-12" db="EMBL/GenBank/DDBJ databases">
        <title>Dyella dinghuensis sp. nov. DHOA06 and Dyella choica sp. nov. 4M-K27, isolated from forest soil.</title>
        <authorList>
            <person name="Qiu L.-H."/>
            <person name="Gao Z.-H."/>
        </authorList>
    </citation>
    <scope>NUCLEOTIDE SEQUENCE [LARGE SCALE GENOMIC DNA]</scope>
    <source>
        <strain evidence="4 5">DHOA06</strain>
    </source>
</reference>
<organism evidence="4 5">
    <name type="scientific">Dyella dinghuensis</name>
    <dbReference type="NCBI Taxonomy" id="1920169"/>
    <lineage>
        <taxon>Bacteria</taxon>
        <taxon>Pseudomonadati</taxon>
        <taxon>Pseudomonadota</taxon>
        <taxon>Gammaproteobacteria</taxon>
        <taxon>Lysobacterales</taxon>
        <taxon>Rhodanobacteraceae</taxon>
        <taxon>Dyella</taxon>
    </lineage>
</organism>
<sequence>MKKTLFAIALATVGVATVPAVFAQSAPTQTAQQGWYVGAQAGYGEVNNGRYDNQGNYIGGINGGYRFAINPEASVGVEAGYQYLGAVDAKGANDSSSDRARLHGPTLGANLRWNFNPDWYAEVRAGAFYAEGQGLTNAYDGSYARFERVRPYAGVGVGYNINQHFSVGVNYNYYDGSSRGGNQGVQLDTNAVTVAAEYRF</sequence>
<evidence type="ECO:0000313" key="5">
    <source>
        <dbReference type="Proteomes" id="UP000267077"/>
    </source>
</evidence>
<dbReference type="OrthoDB" id="5735897at2"/>
<evidence type="ECO:0000313" key="4">
    <source>
        <dbReference type="EMBL" id="RUL64144.1"/>
    </source>
</evidence>
<feature type="domain" description="Outer membrane protein beta-barrel" evidence="3">
    <location>
        <begin position="20"/>
        <end position="200"/>
    </location>
</feature>
<keyword evidence="1 2" id="KW-0732">Signal</keyword>
<gene>
    <name evidence="4" type="ORF">EKH79_08805</name>
</gene>
<dbReference type="InterPro" id="IPR011250">
    <property type="entry name" value="OMP/PagP_B-barrel"/>
</dbReference>
<feature type="chain" id="PRO_5019135292" evidence="2">
    <location>
        <begin position="24"/>
        <end position="200"/>
    </location>
</feature>
<feature type="signal peptide" evidence="2">
    <location>
        <begin position="1"/>
        <end position="23"/>
    </location>
</feature>
<evidence type="ECO:0000259" key="3">
    <source>
        <dbReference type="Pfam" id="PF13505"/>
    </source>
</evidence>
<dbReference type="AlphaFoldDB" id="A0A432LU76"/>
<evidence type="ECO:0000256" key="1">
    <source>
        <dbReference type="ARBA" id="ARBA00022729"/>
    </source>
</evidence>
<proteinExistence type="predicted"/>
<accession>A0A432LU76</accession>
<name>A0A432LU76_9GAMM</name>
<dbReference type="SUPFAM" id="SSF56925">
    <property type="entry name" value="OMPA-like"/>
    <property type="match status" value="1"/>
</dbReference>
<dbReference type="Gene3D" id="2.40.160.20">
    <property type="match status" value="1"/>
</dbReference>
<evidence type="ECO:0000256" key="2">
    <source>
        <dbReference type="SAM" id="SignalP"/>
    </source>
</evidence>
<dbReference type="Pfam" id="PF13505">
    <property type="entry name" value="OMP_b-brl"/>
    <property type="match status" value="1"/>
</dbReference>
<keyword evidence="5" id="KW-1185">Reference proteome</keyword>
<dbReference type="RefSeq" id="WP_126673423.1">
    <property type="nucleotide sequence ID" value="NZ_RYZR01000005.1"/>
</dbReference>
<dbReference type="Proteomes" id="UP000267077">
    <property type="component" value="Unassembled WGS sequence"/>
</dbReference>
<dbReference type="InterPro" id="IPR027385">
    <property type="entry name" value="Beta-barrel_OMP"/>
</dbReference>
<comment type="caution">
    <text evidence="4">The sequence shown here is derived from an EMBL/GenBank/DDBJ whole genome shotgun (WGS) entry which is preliminary data.</text>
</comment>
<protein>
    <submittedName>
        <fullName evidence="4">Porin family protein</fullName>
    </submittedName>
</protein>
<dbReference type="EMBL" id="RYZR01000005">
    <property type="protein sequence ID" value="RUL64144.1"/>
    <property type="molecule type" value="Genomic_DNA"/>
</dbReference>